<accession>A0A5M3XH68</accession>
<dbReference type="Proteomes" id="UP000377595">
    <property type="component" value="Unassembled WGS sequence"/>
</dbReference>
<name>A0A5M3XH68_9ACTN</name>
<feature type="region of interest" description="Disordered" evidence="1">
    <location>
        <begin position="1"/>
        <end position="23"/>
    </location>
</feature>
<keyword evidence="3" id="KW-1185">Reference proteome</keyword>
<protein>
    <submittedName>
        <fullName evidence="2">Uncharacterized protein</fullName>
    </submittedName>
</protein>
<sequence length="79" mass="8569">MISGTSFWTVGEGTAPVGERPAGVQPMQVGRVLEQGDWAVERTALVNHAHRPEEDSILFVMRATVPTSRSHDLDVASPE</sequence>
<reference evidence="2 3" key="1">
    <citation type="submission" date="2019-10" db="EMBL/GenBank/DDBJ databases">
        <title>Whole genome shotgun sequence of Acrocarpospora pleiomorpha NBRC 16267.</title>
        <authorList>
            <person name="Ichikawa N."/>
            <person name="Kimura A."/>
            <person name="Kitahashi Y."/>
            <person name="Komaki H."/>
            <person name="Oguchi A."/>
        </authorList>
    </citation>
    <scope>NUCLEOTIDE SEQUENCE [LARGE SCALE GENOMIC DNA]</scope>
    <source>
        <strain evidence="2 3">NBRC 16267</strain>
    </source>
</reference>
<dbReference type="AlphaFoldDB" id="A0A5M3XH68"/>
<organism evidence="2 3">
    <name type="scientific">Acrocarpospora pleiomorpha</name>
    <dbReference type="NCBI Taxonomy" id="90975"/>
    <lineage>
        <taxon>Bacteria</taxon>
        <taxon>Bacillati</taxon>
        <taxon>Actinomycetota</taxon>
        <taxon>Actinomycetes</taxon>
        <taxon>Streptosporangiales</taxon>
        <taxon>Streptosporangiaceae</taxon>
        <taxon>Acrocarpospora</taxon>
    </lineage>
</organism>
<dbReference type="EMBL" id="BLAF01000004">
    <property type="protein sequence ID" value="GES17418.1"/>
    <property type="molecule type" value="Genomic_DNA"/>
</dbReference>
<evidence type="ECO:0000313" key="2">
    <source>
        <dbReference type="EMBL" id="GES17418.1"/>
    </source>
</evidence>
<gene>
    <name evidence="2" type="ORF">Aple_003130</name>
</gene>
<comment type="caution">
    <text evidence="2">The sequence shown here is derived from an EMBL/GenBank/DDBJ whole genome shotgun (WGS) entry which is preliminary data.</text>
</comment>
<evidence type="ECO:0000313" key="3">
    <source>
        <dbReference type="Proteomes" id="UP000377595"/>
    </source>
</evidence>
<evidence type="ECO:0000256" key="1">
    <source>
        <dbReference type="SAM" id="MobiDB-lite"/>
    </source>
</evidence>
<proteinExistence type="predicted"/>